<name>A0ABT5HKW4_9CAUL</name>
<evidence type="ECO:0000259" key="2">
    <source>
        <dbReference type="Pfam" id="PF08327"/>
    </source>
</evidence>
<dbReference type="EMBL" id="JAQQKV010000002">
    <property type="protein sequence ID" value="MDC7676895.1"/>
    <property type="molecule type" value="Genomic_DNA"/>
</dbReference>
<gene>
    <name evidence="3" type="ORF">PQU98_12180</name>
</gene>
<evidence type="ECO:0000313" key="4">
    <source>
        <dbReference type="Proteomes" id="UP001218579"/>
    </source>
</evidence>
<feature type="domain" description="Activator of Hsp90 ATPase homologue 1/2-like C-terminal" evidence="2">
    <location>
        <begin position="31"/>
        <end position="172"/>
    </location>
</feature>
<evidence type="ECO:0000256" key="1">
    <source>
        <dbReference type="ARBA" id="ARBA00006817"/>
    </source>
</evidence>
<proteinExistence type="inferred from homology"/>
<dbReference type="SUPFAM" id="SSF55961">
    <property type="entry name" value="Bet v1-like"/>
    <property type="match status" value="2"/>
</dbReference>
<sequence>MSAALKNDLMLGFEVSFPSEIEIVMTRSFAAPRALVYRLWSEPEHVQKWWGPAGFVNLNVEMDFRIGGRFHIDMRAPDGVVYPCEGTYQDIVPDERIVYEGAPHIEHPCGAGLPPKATVFITFKDEAQRDGTIGTKLVIHSRMISAKQREDAIAGGFAGGWADSFERLADELTRLPRFEIVTTHRIEASPAELFALFADPAHLKEWWGPDGFTNTIPEFEFVEGGAFRIIMHGPDGRDHDNHKRFVEIVENERIVFDHYQPSHQFRMTIEYVGNGDHTDMIWRMDFAPSEHEAMLKAFIPQANDQNCERLMAYHAALKTQ</sequence>
<dbReference type="CDD" id="cd08894">
    <property type="entry name" value="SRPBCC_CalC_Aha1-like_1"/>
    <property type="match status" value="1"/>
</dbReference>
<dbReference type="Proteomes" id="UP001218579">
    <property type="component" value="Unassembled WGS sequence"/>
</dbReference>
<evidence type="ECO:0000313" key="3">
    <source>
        <dbReference type="EMBL" id="MDC7676895.1"/>
    </source>
</evidence>
<feature type="domain" description="Activator of Hsp90 ATPase homologue 1/2-like C-terminal" evidence="2">
    <location>
        <begin position="188"/>
        <end position="292"/>
    </location>
</feature>
<accession>A0ABT5HKW4</accession>
<protein>
    <submittedName>
        <fullName evidence="3">SRPBCC family protein</fullName>
    </submittedName>
</protein>
<keyword evidence="4" id="KW-1185">Reference proteome</keyword>
<reference evidence="3 4" key="1">
    <citation type="submission" date="2023-01" db="EMBL/GenBank/DDBJ databases">
        <title>Novel species of the genus Asticcacaulis isolated from rivers.</title>
        <authorList>
            <person name="Lu H."/>
        </authorList>
    </citation>
    <scope>NUCLEOTIDE SEQUENCE [LARGE SCALE GENOMIC DNA]</scope>
    <source>
        <strain evidence="3 4">LKC15W</strain>
    </source>
</reference>
<comment type="caution">
    <text evidence="3">The sequence shown here is derived from an EMBL/GenBank/DDBJ whole genome shotgun (WGS) entry which is preliminary data.</text>
</comment>
<dbReference type="RefSeq" id="WP_272745210.1">
    <property type="nucleotide sequence ID" value="NZ_JAQQKV010000002.1"/>
</dbReference>
<organism evidence="3 4">
    <name type="scientific">Asticcacaulis machinosus</name>
    <dbReference type="NCBI Taxonomy" id="2984211"/>
    <lineage>
        <taxon>Bacteria</taxon>
        <taxon>Pseudomonadati</taxon>
        <taxon>Pseudomonadota</taxon>
        <taxon>Alphaproteobacteria</taxon>
        <taxon>Caulobacterales</taxon>
        <taxon>Caulobacteraceae</taxon>
        <taxon>Asticcacaulis</taxon>
    </lineage>
</organism>
<dbReference type="Gene3D" id="3.30.530.20">
    <property type="match status" value="2"/>
</dbReference>
<dbReference type="PANTHER" id="PTHR36929:SF5">
    <property type="entry name" value="BLR6751 PROTEIN"/>
    <property type="match status" value="1"/>
</dbReference>
<dbReference type="InterPro" id="IPR023393">
    <property type="entry name" value="START-like_dom_sf"/>
</dbReference>
<dbReference type="PANTHER" id="PTHR36929">
    <property type="entry name" value="ATTACHMENT SUBUNIT, PUTATIVE-RELATED"/>
    <property type="match status" value="1"/>
</dbReference>
<dbReference type="Pfam" id="PF08327">
    <property type="entry name" value="AHSA1"/>
    <property type="match status" value="2"/>
</dbReference>
<dbReference type="InterPro" id="IPR013538">
    <property type="entry name" value="ASHA1/2-like_C"/>
</dbReference>
<comment type="similarity">
    <text evidence="1">Belongs to the AHA1 family.</text>
</comment>